<dbReference type="Gene3D" id="1.10.10.10">
    <property type="entry name" value="Winged helix-like DNA-binding domain superfamily/Winged helix DNA-binding domain"/>
    <property type="match status" value="1"/>
</dbReference>
<keyword evidence="1" id="KW-0805">Transcription regulation</keyword>
<dbReference type="AlphaFoldDB" id="A0A1H9GPF2"/>
<dbReference type="GO" id="GO:0003700">
    <property type="term" value="F:DNA-binding transcription factor activity"/>
    <property type="evidence" value="ECO:0007669"/>
    <property type="project" value="UniProtKB-UniRule"/>
</dbReference>
<keyword evidence="1" id="KW-0804">Transcription</keyword>
<dbReference type="InterPro" id="IPR036390">
    <property type="entry name" value="WH_DNA-bd_sf"/>
</dbReference>
<dbReference type="EMBL" id="FOFO01000044">
    <property type="protein sequence ID" value="SEQ51920.1"/>
    <property type="molecule type" value="Genomic_DNA"/>
</dbReference>
<gene>
    <name evidence="1" type="primary">fur</name>
    <name evidence="2" type="ORF">SAMN05421693_1441</name>
</gene>
<dbReference type="InterPro" id="IPR036388">
    <property type="entry name" value="WH-like_DNA-bd_sf"/>
</dbReference>
<dbReference type="OrthoDB" id="8659436at2"/>
<dbReference type="GO" id="GO:1900376">
    <property type="term" value="P:regulation of secondary metabolite biosynthetic process"/>
    <property type="evidence" value="ECO:0007669"/>
    <property type="project" value="TreeGrafter"/>
</dbReference>
<keyword evidence="1" id="KW-0862">Zinc</keyword>
<dbReference type="SUPFAM" id="SSF46785">
    <property type="entry name" value="Winged helix' DNA-binding domain"/>
    <property type="match status" value="1"/>
</dbReference>
<dbReference type="RefSeq" id="WP_090209552.1">
    <property type="nucleotide sequence ID" value="NZ_FOFO01000044.1"/>
</dbReference>
<keyword evidence="1" id="KW-0963">Cytoplasm</keyword>
<keyword evidence="1" id="KW-0479">Metal-binding</keyword>
<accession>A0A1H9GPF2</accession>
<keyword evidence="1" id="KW-0408">Iron</keyword>
<comment type="subcellular location">
    <subcellularLocation>
        <location evidence="1">Cytoplasm</location>
    </subcellularLocation>
</comment>
<sequence>MKRKQRNTGLDREAVVRKLREHGITPTQQRVDIATVLFKRPQHVCADQVLAQVNAVESLVSKATVYNTLGLFAKKGLIREVRVDPTRLFYDSNMIPHHHMYHTDSGMLEDVAPGQVGLDSLPEAPEGMVIEGVDVVIRVRRA</sequence>
<dbReference type="PANTHER" id="PTHR33202">
    <property type="entry name" value="ZINC UPTAKE REGULATION PROTEIN"/>
    <property type="match status" value="1"/>
</dbReference>
<dbReference type="STRING" id="867345.SAMN05421693_1441"/>
<protein>
    <recommendedName>
        <fullName evidence="1">Ferric uptake regulation protein</fullName>
    </recommendedName>
</protein>
<dbReference type="InterPro" id="IPR002481">
    <property type="entry name" value="FUR"/>
</dbReference>
<comment type="subunit">
    <text evidence="1">Homodimer.</text>
</comment>
<keyword evidence="3" id="KW-1185">Reference proteome</keyword>
<organism evidence="2 3">
    <name type="scientific">Ectothiorhodospira magna</name>
    <dbReference type="NCBI Taxonomy" id="867345"/>
    <lineage>
        <taxon>Bacteria</taxon>
        <taxon>Pseudomonadati</taxon>
        <taxon>Pseudomonadota</taxon>
        <taxon>Gammaproteobacteria</taxon>
        <taxon>Chromatiales</taxon>
        <taxon>Ectothiorhodospiraceae</taxon>
        <taxon>Ectothiorhodospira</taxon>
    </lineage>
</organism>
<dbReference type="GO" id="GO:0005737">
    <property type="term" value="C:cytoplasm"/>
    <property type="evidence" value="ECO:0007669"/>
    <property type="project" value="UniProtKB-SubCell"/>
</dbReference>
<evidence type="ECO:0000256" key="1">
    <source>
        <dbReference type="RuleBase" id="RU364037"/>
    </source>
</evidence>
<keyword evidence="1" id="KW-0678">Repressor</keyword>
<dbReference type="PANTHER" id="PTHR33202:SF7">
    <property type="entry name" value="FERRIC UPTAKE REGULATION PROTEIN"/>
    <property type="match status" value="1"/>
</dbReference>
<dbReference type="GO" id="GO:0045892">
    <property type="term" value="P:negative regulation of DNA-templated transcription"/>
    <property type="evidence" value="ECO:0007669"/>
    <property type="project" value="TreeGrafter"/>
</dbReference>
<name>A0A1H9GPF2_9GAMM</name>
<dbReference type="GO" id="GO:0000976">
    <property type="term" value="F:transcription cis-regulatory region binding"/>
    <property type="evidence" value="ECO:0007669"/>
    <property type="project" value="TreeGrafter"/>
</dbReference>
<keyword evidence="1" id="KW-0238">DNA-binding</keyword>
<dbReference type="GO" id="GO:0008270">
    <property type="term" value="F:zinc ion binding"/>
    <property type="evidence" value="ECO:0007669"/>
    <property type="project" value="TreeGrafter"/>
</dbReference>
<comment type="similarity">
    <text evidence="1">Belongs to the Fur family.</text>
</comment>
<dbReference type="Proteomes" id="UP000199496">
    <property type="component" value="Unassembled WGS sequence"/>
</dbReference>
<evidence type="ECO:0000313" key="2">
    <source>
        <dbReference type="EMBL" id="SEQ51920.1"/>
    </source>
</evidence>
<evidence type="ECO:0000313" key="3">
    <source>
        <dbReference type="Proteomes" id="UP000199496"/>
    </source>
</evidence>
<dbReference type="Pfam" id="PF01475">
    <property type="entry name" value="FUR"/>
    <property type="match status" value="1"/>
</dbReference>
<reference evidence="2 3" key="1">
    <citation type="submission" date="2016-10" db="EMBL/GenBank/DDBJ databases">
        <authorList>
            <person name="de Groot N.N."/>
        </authorList>
    </citation>
    <scope>NUCLEOTIDE SEQUENCE [LARGE SCALE GENOMIC DNA]</scope>
    <source>
        <strain evidence="2 3">B7-7</strain>
    </source>
</reference>
<dbReference type="CDD" id="cd07153">
    <property type="entry name" value="Fur_like"/>
    <property type="match status" value="1"/>
</dbReference>
<proteinExistence type="inferred from homology"/>